<evidence type="ECO:0000313" key="2">
    <source>
        <dbReference type="EMBL" id="KZT76758.1"/>
    </source>
</evidence>
<name>A0A2Z7A109_9LAMI</name>
<proteinExistence type="predicted"/>
<dbReference type="AlphaFoldDB" id="A0A2Z7A109"/>
<gene>
    <name evidence="2" type="ORF">F511_46217</name>
</gene>
<accession>A0A2Z7A109</accession>
<evidence type="ECO:0000256" key="1">
    <source>
        <dbReference type="SAM" id="MobiDB-lite"/>
    </source>
</evidence>
<dbReference type="EMBL" id="KV095748">
    <property type="protein sequence ID" value="KZT76758.1"/>
    <property type="molecule type" value="Genomic_DNA"/>
</dbReference>
<protein>
    <submittedName>
        <fullName evidence="2">Uncharacterized protein</fullName>
    </submittedName>
</protein>
<dbReference type="Proteomes" id="UP000250235">
    <property type="component" value="Unassembled WGS sequence"/>
</dbReference>
<evidence type="ECO:0000313" key="3">
    <source>
        <dbReference type="Proteomes" id="UP000250235"/>
    </source>
</evidence>
<keyword evidence="3" id="KW-1185">Reference proteome</keyword>
<feature type="region of interest" description="Disordered" evidence="1">
    <location>
        <begin position="1"/>
        <end position="57"/>
    </location>
</feature>
<reference evidence="2 3" key="1">
    <citation type="journal article" date="2015" name="Proc. Natl. Acad. Sci. U.S.A.">
        <title>The resurrection genome of Boea hygrometrica: A blueprint for survival of dehydration.</title>
        <authorList>
            <person name="Xiao L."/>
            <person name="Yang G."/>
            <person name="Zhang L."/>
            <person name="Yang X."/>
            <person name="Zhao S."/>
            <person name="Ji Z."/>
            <person name="Zhou Q."/>
            <person name="Hu M."/>
            <person name="Wang Y."/>
            <person name="Chen M."/>
            <person name="Xu Y."/>
            <person name="Jin H."/>
            <person name="Xiao X."/>
            <person name="Hu G."/>
            <person name="Bao F."/>
            <person name="Hu Y."/>
            <person name="Wan P."/>
            <person name="Li L."/>
            <person name="Deng X."/>
            <person name="Kuang T."/>
            <person name="Xiang C."/>
            <person name="Zhu J.K."/>
            <person name="Oliver M.J."/>
            <person name="He Y."/>
        </authorList>
    </citation>
    <scope>NUCLEOTIDE SEQUENCE [LARGE SCALE GENOMIC DNA]</scope>
    <source>
        <strain evidence="3">cv. XS01</strain>
    </source>
</reference>
<organism evidence="2 3">
    <name type="scientific">Dorcoceras hygrometricum</name>
    <dbReference type="NCBI Taxonomy" id="472368"/>
    <lineage>
        <taxon>Eukaryota</taxon>
        <taxon>Viridiplantae</taxon>
        <taxon>Streptophyta</taxon>
        <taxon>Embryophyta</taxon>
        <taxon>Tracheophyta</taxon>
        <taxon>Spermatophyta</taxon>
        <taxon>Magnoliopsida</taxon>
        <taxon>eudicotyledons</taxon>
        <taxon>Gunneridae</taxon>
        <taxon>Pentapetalae</taxon>
        <taxon>asterids</taxon>
        <taxon>lamiids</taxon>
        <taxon>Lamiales</taxon>
        <taxon>Gesneriaceae</taxon>
        <taxon>Didymocarpoideae</taxon>
        <taxon>Trichosporeae</taxon>
        <taxon>Loxocarpinae</taxon>
        <taxon>Dorcoceras</taxon>
    </lineage>
</organism>
<feature type="compositionally biased region" description="Basic residues" evidence="1">
    <location>
        <begin position="20"/>
        <end position="31"/>
    </location>
</feature>
<sequence length="163" mass="17721">MTSPEHRRTARKSCAAQGHARPRQARQRFAHGAHGSTPPASASRNQCTRDSNRPASVRNNLRGHRALRRAKQRPAMAQQLRNTTGHRALSSCIHSRQVAQPARISIATGRATCAAIARPARYRARSCARGGGAAMRGGVDAGAKIFVSILKNLKLDTIKQQLY</sequence>
<feature type="compositionally biased region" description="Polar residues" evidence="1">
    <location>
        <begin position="38"/>
        <end position="57"/>
    </location>
</feature>